<keyword evidence="2" id="KW-0560">Oxidoreductase</keyword>
<dbReference type="CDD" id="cd05233">
    <property type="entry name" value="SDR_c"/>
    <property type="match status" value="1"/>
</dbReference>
<gene>
    <name evidence="5" type="ORF">ACFOGJ_27630</name>
</gene>
<reference evidence="6" key="1">
    <citation type="journal article" date="2019" name="Int. J. Syst. Evol. Microbiol.">
        <title>The Global Catalogue of Microorganisms (GCM) 10K type strain sequencing project: providing services to taxonomists for standard genome sequencing and annotation.</title>
        <authorList>
            <consortium name="The Broad Institute Genomics Platform"/>
            <consortium name="The Broad Institute Genome Sequencing Center for Infectious Disease"/>
            <person name="Wu L."/>
            <person name="Ma J."/>
        </authorList>
    </citation>
    <scope>NUCLEOTIDE SEQUENCE [LARGE SCALE GENOMIC DNA]</scope>
    <source>
        <strain evidence="6">KCTC 42964</strain>
    </source>
</reference>
<evidence type="ECO:0000256" key="3">
    <source>
        <dbReference type="SAM" id="MobiDB-lite"/>
    </source>
</evidence>
<organism evidence="5 6">
    <name type="scientific">Marinibaculum pumilum</name>
    <dbReference type="NCBI Taxonomy" id="1766165"/>
    <lineage>
        <taxon>Bacteria</taxon>
        <taxon>Pseudomonadati</taxon>
        <taxon>Pseudomonadota</taxon>
        <taxon>Alphaproteobacteria</taxon>
        <taxon>Rhodospirillales</taxon>
        <taxon>Rhodospirillaceae</taxon>
        <taxon>Marinibaculum</taxon>
    </lineage>
</organism>
<comment type="caution">
    <text evidence="5">The sequence shown here is derived from an EMBL/GenBank/DDBJ whole genome shotgun (WGS) entry which is preliminary data.</text>
</comment>
<evidence type="ECO:0000256" key="2">
    <source>
        <dbReference type="ARBA" id="ARBA00023002"/>
    </source>
</evidence>
<accession>A0ABV7L955</accession>
<dbReference type="SUPFAM" id="SSF51735">
    <property type="entry name" value="NAD(P)-binding Rossmann-fold domains"/>
    <property type="match status" value="1"/>
</dbReference>
<dbReference type="Pfam" id="PF00106">
    <property type="entry name" value="adh_short"/>
    <property type="match status" value="1"/>
</dbReference>
<name>A0ABV7L955_9PROT</name>
<dbReference type="PANTHER" id="PTHR43669">
    <property type="entry name" value="5-KETO-D-GLUCONATE 5-REDUCTASE"/>
    <property type="match status" value="1"/>
</dbReference>
<sequence length="274" mass="29236">MDFKGKTAVITGGASGIGFATAAALGRRGMNLVIADIEQGALDTAKGELERTGVKVAVQRCDVSKRDEVAALADMAFGDFGGVHVVFNNAGVAVGGPIAEMKHSDWKWIIDVDLWGPIHGTELFLQRMLDQDEDGHMLYTASFAGLAPNKGLGPYCVAKYGVVAMAEVLQKELRGTKLGVSVFCPMRIATNIEKSQRNRPQDLGGPDASPPVLDQGEGNQDLAGRVLKVEDMGERVAAAVGTDQLYILSHPESRTPVQRRFARIEKAFDALGDG</sequence>
<dbReference type="InterPro" id="IPR002347">
    <property type="entry name" value="SDR_fam"/>
</dbReference>
<protein>
    <submittedName>
        <fullName evidence="5">SDR family NAD(P)-dependent oxidoreductase</fullName>
    </submittedName>
</protein>
<dbReference type="Gene3D" id="3.40.50.720">
    <property type="entry name" value="NAD(P)-binding Rossmann-like Domain"/>
    <property type="match status" value="1"/>
</dbReference>
<comment type="similarity">
    <text evidence="1">Belongs to the short-chain dehydrogenases/reductases (SDR) family.</text>
</comment>
<dbReference type="Proteomes" id="UP001595528">
    <property type="component" value="Unassembled WGS sequence"/>
</dbReference>
<dbReference type="SMART" id="SM00822">
    <property type="entry name" value="PKS_KR"/>
    <property type="match status" value="1"/>
</dbReference>
<dbReference type="InterPro" id="IPR057326">
    <property type="entry name" value="KR_dom"/>
</dbReference>
<evidence type="ECO:0000313" key="5">
    <source>
        <dbReference type="EMBL" id="MFC3231049.1"/>
    </source>
</evidence>
<feature type="domain" description="Ketoreductase" evidence="4">
    <location>
        <begin position="6"/>
        <end position="191"/>
    </location>
</feature>
<evidence type="ECO:0000256" key="1">
    <source>
        <dbReference type="ARBA" id="ARBA00006484"/>
    </source>
</evidence>
<dbReference type="PRINTS" id="PR00081">
    <property type="entry name" value="GDHRDH"/>
</dbReference>
<dbReference type="RefSeq" id="WP_379906516.1">
    <property type="nucleotide sequence ID" value="NZ_JBHRTR010000054.1"/>
</dbReference>
<proteinExistence type="inferred from homology"/>
<dbReference type="InterPro" id="IPR036291">
    <property type="entry name" value="NAD(P)-bd_dom_sf"/>
</dbReference>
<evidence type="ECO:0000259" key="4">
    <source>
        <dbReference type="SMART" id="SM00822"/>
    </source>
</evidence>
<evidence type="ECO:0000313" key="6">
    <source>
        <dbReference type="Proteomes" id="UP001595528"/>
    </source>
</evidence>
<dbReference type="InterPro" id="IPR020904">
    <property type="entry name" value="Sc_DH/Rdtase_CS"/>
</dbReference>
<dbReference type="EMBL" id="JBHRTR010000054">
    <property type="protein sequence ID" value="MFC3231049.1"/>
    <property type="molecule type" value="Genomic_DNA"/>
</dbReference>
<dbReference type="PROSITE" id="PS00061">
    <property type="entry name" value="ADH_SHORT"/>
    <property type="match status" value="1"/>
</dbReference>
<keyword evidence="6" id="KW-1185">Reference proteome</keyword>
<dbReference type="PANTHER" id="PTHR43669:SF3">
    <property type="entry name" value="ALCOHOL DEHYDROGENASE, PUTATIVE (AFU_ORTHOLOGUE AFUA_3G03445)-RELATED"/>
    <property type="match status" value="1"/>
</dbReference>
<feature type="region of interest" description="Disordered" evidence="3">
    <location>
        <begin position="194"/>
        <end position="218"/>
    </location>
</feature>